<gene>
    <name evidence="2" type="ORF">LZ519_09305</name>
</gene>
<sequence length="100" mass="11152">MERETIDWKTRVAPRRGVSHTASLEVADGRRFRVLVTNLSYTGCQLLSEQRLEIGQTVGLSLPGRGSMDAQVRWTAGDCYGLQFLLGQSTVEDRRARIGV</sequence>
<feature type="domain" description="PilZ" evidence="1">
    <location>
        <begin position="11"/>
        <end position="90"/>
    </location>
</feature>
<dbReference type="InterPro" id="IPR009875">
    <property type="entry name" value="PilZ_domain"/>
</dbReference>
<evidence type="ECO:0000259" key="1">
    <source>
        <dbReference type="Pfam" id="PF07238"/>
    </source>
</evidence>
<dbReference type="SUPFAM" id="SSF141371">
    <property type="entry name" value="PilZ domain-like"/>
    <property type="match status" value="1"/>
</dbReference>
<name>A0ABT0RH22_9SPHN</name>
<accession>A0ABT0RH22</accession>
<dbReference type="EMBL" id="JAMGBC010000001">
    <property type="protein sequence ID" value="MCL6679506.1"/>
    <property type="molecule type" value="Genomic_DNA"/>
</dbReference>
<keyword evidence="3" id="KW-1185">Reference proteome</keyword>
<evidence type="ECO:0000313" key="3">
    <source>
        <dbReference type="Proteomes" id="UP001165343"/>
    </source>
</evidence>
<reference evidence="2" key="1">
    <citation type="submission" date="2022-05" db="EMBL/GenBank/DDBJ databases">
        <authorList>
            <person name="Jo J.-H."/>
            <person name="Im W.-T."/>
        </authorList>
    </citation>
    <scope>NUCLEOTIDE SEQUENCE</scope>
    <source>
        <strain evidence="2">RG327</strain>
    </source>
</reference>
<dbReference type="RefSeq" id="WP_249868401.1">
    <property type="nucleotide sequence ID" value="NZ_JAMGBC010000001.1"/>
</dbReference>
<dbReference type="Pfam" id="PF07238">
    <property type="entry name" value="PilZ"/>
    <property type="match status" value="1"/>
</dbReference>
<proteinExistence type="predicted"/>
<dbReference type="Proteomes" id="UP001165343">
    <property type="component" value="Unassembled WGS sequence"/>
</dbReference>
<organism evidence="2 3">
    <name type="scientific">Sphingomonas anseongensis</name>
    <dbReference type="NCBI Taxonomy" id="2908207"/>
    <lineage>
        <taxon>Bacteria</taxon>
        <taxon>Pseudomonadati</taxon>
        <taxon>Pseudomonadota</taxon>
        <taxon>Alphaproteobacteria</taxon>
        <taxon>Sphingomonadales</taxon>
        <taxon>Sphingomonadaceae</taxon>
        <taxon>Sphingomonas</taxon>
    </lineage>
</organism>
<protein>
    <submittedName>
        <fullName evidence="2">PilZ domain-containing protein</fullName>
    </submittedName>
</protein>
<comment type="caution">
    <text evidence="2">The sequence shown here is derived from an EMBL/GenBank/DDBJ whole genome shotgun (WGS) entry which is preliminary data.</text>
</comment>
<evidence type="ECO:0000313" key="2">
    <source>
        <dbReference type="EMBL" id="MCL6679506.1"/>
    </source>
</evidence>